<evidence type="ECO:0000313" key="2">
    <source>
        <dbReference type="EMBL" id="HIS37344.1"/>
    </source>
</evidence>
<dbReference type="InterPro" id="IPR051069">
    <property type="entry name" value="ACDS_complex_subunit"/>
</dbReference>
<protein>
    <recommendedName>
        <fullName evidence="1">CO dehydrogenase/acetyl-CoA synthase delta subunit TIM barrel domain-containing protein</fullName>
    </recommendedName>
</protein>
<name>A0A9D1F0T3_9BACT</name>
<dbReference type="InterPro" id="IPR016041">
    <property type="entry name" value="Ac-CoA_synth_d_su_TIM-brl"/>
</dbReference>
<evidence type="ECO:0000313" key="3">
    <source>
        <dbReference type="Proteomes" id="UP000823928"/>
    </source>
</evidence>
<dbReference type="Gene3D" id="3.20.20.20">
    <property type="entry name" value="Dihydropteroate synthase-like"/>
    <property type="match status" value="1"/>
</dbReference>
<evidence type="ECO:0000259" key="1">
    <source>
        <dbReference type="Pfam" id="PF03599"/>
    </source>
</evidence>
<gene>
    <name evidence="2" type="ORF">IAC10_12100</name>
</gene>
<reference evidence="2" key="2">
    <citation type="journal article" date="2021" name="PeerJ">
        <title>Extensive microbial diversity within the chicken gut microbiome revealed by metagenomics and culture.</title>
        <authorList>
            <person name="Gilroy R."/>
            <person name="Ravi A."/>
            <person name="Getino M."/>
            <person name="Pursley I."/>
            <person name="Horton D.L."/>
            <person name="Alikhan N.F."/>
            <person name="Baker D."/>
            <person name="Gharbi K."/>
            <person name="Hall N."/>
            <person name="Watson M."/>
            <person name="Adriaenssens E.M."/>
            <person name="Foster-Nyarko E."/>
            <person name="Jarju S."/>
            <person name="Secka A."/>
            <person name="Antonio M."/>
            <person name="Oren A."/>
            <person name="Chaudhuri R.R."/>
            <person name="La Ragione R."/>
            <person name="Hildebrand F."/>
            <person name="Pallen M.J."/>
        </authorList>
    </citation>
    <scope>NUCLEOTIDE SEQUENCE</scope>
    <source>
        <strain evidence="2">6276</strain>
    </source>
</reference>
<sequence>MNAHSIRTVELQKLHIGGESSLEFKPLFCLELSIFNTDENFQIVKDYYKTSDRVELIKLAGNTDCDILGLKFNIEEAGQVDEACFLLKKLLPDIKKPLMIRGVNNDAIDRILLPTLTQTLDRESIVAFANENTYKHIVPAVVEGGHILVLRSPIDINLAKELNILSSDLGQPLDKILIDTDIGGLGYGLEYGYSIMEKVKLEGFSGDEYLNMPLISFVTEESLKTKEAKSDGYSESWGDLKTRASMFEISSASAVAATGANVIVLNNPQSVKIMKGLFA</sequence>
<dbReference type="EMBL" id="DVIU01000244">
    <property type="protein sequence ID" value="HIS37344.1"/>
    <property type="molecule type" value="Genomic_DNA"/>
</dbReference>
<feature type="domain" description="CO dehydrogenase/acetyl-CoA synthase delta subunit TIM barrel" evidence="1">
    <location>
        <begin position="77"/>
        <end position="230"/>
    </location>
</feature>
<organism evidence="2 3">
    <name type="scientific">Candidatus Scatousia excrementigallinarum</name>
    <dbReference type="NCBI Taxonomy" id="2840935"/>
    <lineage>
        <taxon>Bacteria</taxon>
        <taxon>Candidatus Scatousia</taxon>
    </lineage>
</organism>
<proteinExistence type="predicted"/>
<reference evidence="2" key="1">
    <citation type="submission" date="2020-10" db="EMBL/GenBank/DDBJ databases">
        <authorList>
            <person name="Gilroy R."/>
        </authorList>
    </citation>
    <scope>NUCLEOTIDE SEQUENCE</scope>
    <source>
        <strain evidence="2">6276</strain>
    </source>
</reference>
<dbReference type="PANTHER" id="PTHR36214">
    <property type="match status" value="1"/>
</dbReference>
<comment type="caution">
    <text evidence="2">The sequence shown here is derived from an EMBL/GenBank/DDBJ whole genome shotgun (WGS) entry which is preliminary data.</text>
</comment>
<dbReference type="Pfam" id="PF03599">
    <property type="entry name" value="CdhD"/>
    <property type="match status" value="1"/>
</dbReference>
<dbReference type="PANTHER" id="PTHR36214:SF3">
    <property type="entry name" value="ACETYL-COA DECARBONYLASE_SYNTHASE COMPLEX SUBUNIT GAMMA"/>
    <property type="match status" value="1"/>
</dbReference>
<dbReference type="InterPro" id="IPR011005">
    <property type="entry name" value="Dihydropteroate_synth-like_sf"/>
</dbReference>
<dbReference type="AlphaFoldDB" id="A0A9D1F0T3"/>
<dbReference type="Proteomes" id="UP000823928">
    <property type="component" value="Unassembled WGS sequence"/>
</dbReference>
<accession>A0A9D1F0T3</accession>